<protein>
    <submittedName>
        <fullName evidence="1">Uncharacterized protein</fullName>
    </submittedName>
</protein>
<proteinExistence type="predicted"/>
<gene>
    <name evidence="1" type="ORF">TNCV_4711391</name>
</gene>
<organism evidence="1 2">
    <name type="scientific">Trichonephila clavipes</name>
    <name type="common">Golden silk orbweaver</name>
    <name type="synonym">Nephila clavipes</name>
    <dbReference type="NCBI Taxonomy" id="2585209"/>
    <lineage>
        <taxon>Eukaryota</taxon>
        <taxon>Metazoa</taxon>
        <taxon>Ecdysozoa</taxon>
        <taxon>Arthropoda</taxon>
        <taxon>Chelicerata</taxon>
        <taxon>Arachnida</taxon>
        <taxon>Araneae</taxon>
        <taxon>Araneomorphae</taxon>
        <taxon>Entelegynae</taxon>
        <taxon>Araneoidea</taxon>
        <taxon>Nephilidae</taxon>
        <taxon>Trichonephila</taxon>
    </lineage>
</organism>
<dbReference type="Proteomes" id="UP000887159">
    <property type="component" value="Unassembled WGS sequence"/>
</dbReference>
<sequence length="66" mass="7305">MTQSTCDRGSLVINVTDFRRVCHEFEPSAVQKKPMPVIYVGIHTSSGRCGEKIRRESADLGNLLVA</sequence>
<evidence type="ECO:0000313" key="1">
    <source>
        <dbReference type="EMBL" id="GFY00337.1"/>
    </source>
</evidence>
<keyword evidence="2" id="KW-1185">Reference proteome</keyword>
<accession>A0A8X6V0V8</accession>
<dbReference type="AlphaFoldDB" id="A0A8X6V0V8"/>
<name>A0A8X6V0V8_TRICX</name>
<reference evidence="1" key="1">
    <citation type="submission" date="2020-08" db="EMBL/GenBank/DDBJ databases">
        <title>Multicomponent nature underlies the extraordinary mechanical properties of spider dragline silk.</title>
        <authorList>
            <person name="Kono N."/>
            <person name="Nakamura H."/>
            <person name="Mori M."/>
            <person name="Yoshida Y."/>
            <person name="Ohtoshi R."/>
            <person name="Malay A.D."/>
            <person name="Moran D.A.P."/>
            <person name="Tomita M."/>
            <person name="Numata K."/>
            <person name="Arakawa K."/>
        </authorList>
    </citation>
    <scope>NUCLEOTIDE SEQUENCE</scope>
</reference>
<evidence type="ECO:0000313" key="2">
    <source>
        <dbReference type="Proteomes" id="UP000887159"/>
    </source>
</evidence>
<comment type="caution">
    <text evidence="1">The sequence shown here is derived from an EMBL/GenBank/DDBJ whole genome shotgun (WGS) entry which is preliminary data.</text>
</comment>
<dbReference type="EMBL" id="BMAU01021219">
    <property type="protein sequence ID" value="GFY00337.1"/>
    <property type="molecule type" value="Genomic_DNA"/>
</dbReference>